<evidence type="ECO:0000259" key="8">
    <source>
        <dbReference type="Pfam" id="PF01478"/>
    </source>
</evidence>
<evidence type="ECO:0000313" key="11">
    <source>
        <dbReference type="Proteomes" id="UP000178509"/>
    </source>
</evidence>
<feature type="domain" description="Prepilin peptidase A24 N-terminal" evidence="9">
    <location>
        <begin position="7"/>
        <end position="87"/>
    </location>
</feature>
<organism evidence="10 11">
    <name type="scientific">Candidatus Spechtbacteria bacterium RIFCSPLOWO2_02_FULL_38_8</name>
    <dbReference type="NCBI Taxonomy" id="1802164"/>
    <lineage>
        <taxon>Bacteria</taxon>
        <taxon>Candidatus Spechtiibacteriota</taxon>
    </lineage>
</organism>
<dbReference type="GO" id="GO:0004190">
    <property type="term" value="F:aspartic-type endopeptidase activity"/>
    <property type="evidence" value="ECO:0007669"/>
    <property type="project" value="InterPro"/>
</dbReference>
<keyword evidence="5 7" id="KW-1133">Transmembrane helix</keyword>
<dbReference type="PANTHER" id="PTHR30487:SF0">
    <property type="entry name" value="PREPILIN LEADER PEPTIDASE_N-METHYLTRANSFERASE-RELATED"/>
    <property type="match status" value="1"/>
</dbReference>
<gene>
    <name evidence="10" type="ORF">A3H51_00480</name>
</gene>
<feature type="transmembrane region" description="Helical" evidence="7">
    <location>
        <begin position="252"/>
        <end position="270"/>
    </location>
</feature>
<keyword evidence="3" id="KW-1003">Cell membrane</keyword>
<dbReference type="GO" id="GO:0005886">
    <property type="term" value="C:plasma membrane"/>
    <property type="evidence" value="ECO:0007669"/>
    <property type="project" value="UniProtKB-SubCell"/>
</dbReference>
<feature type="transmembrane region" description="Helical" evidence="7">
    <location>
        <begin position="72"/>
        <end position="90"/>
    </location>
</feature>
<evidence type="ECO:0000256" key="4">
    <source>
        <dbReference type="ARBA" id="ARBA00022692"/>
    </source>
</evidence>
<proteinExistence type="inferred from homology"/>
<feature type="transmembrane region" description="Helical" evidence="7">
    <location>
        <begin position="102"/>
        <end position="123"/>
    </location>
</feature>
<dbReference type="InterPro" id="IPR010627">
    <property type="entry name" value="Prepilin_pept_A24_N"/>
</dbReference>
<evidence type="ECO:0000259" key="9">
    <source>
        <dbReference type="Pfam" id="PF06750"/>
    </source>
</evidence>
<dbReference type="InterPro" id="IPR000045">
    <property type="entry name" value="Prepilin_IV_endopep_pep"/>
</dbReference>
<evidence type="ECO:0000256" key="1">
    <source>
        <dbReference type="ARBA" id="ARBA00004651"/>
    </source>
</evidence>
<dbReference type="GO" id="GO:0006465">
    <property type="term" value="P:signal peptide processing"/>
    <property type="evidence" value="ECO:0007669"/>
    <property type="project" value="TreeGrafter"/>
</dbReference>
<protein>
    <recommendedName>
        <fullName evidence="12">Prepilin peptidase</fullName>
    </recommendedName>
</protein>
<name>A0A1G2HL08_9BACT</name>
<evidence type="ECO:0000256" key="2">
    <source>
        <dbReference type="ARBA" id="ARBA00005801"/>
    </source>
</evidence>
<feature type="transmembrane region" description="Helical" evidence="7">
    <location>
        <begin position="172"/>
        <end position="193"/>
    </location>
</feature>
<feature type="transmembrane region" description="Helical" evidence="7">
    <location>
        <begin position="6"/>
        <end position="24"/>
    </location>
</feature>
<comment type="subcellular location">
    <subcellularLocation>
        <location evidence="1">Cell membrane</location>
        <topology evidence="1">Multi-pass membrane protein</topology>
    </subcellularLocation>
</comment>
<dbReference type="Pfam" id="PF01478">
    <property type="entry name" value="Peptidase_A24"/>
    <property type="match status" value="1"/>
</dbReference>
<dbReference type="Gene3D" id="1.20.120.1220">
    <property type="match status" value="1"/>
</dbReference>
<accession>A0A1G2HL08</accession>
<evidence type="ECO:0000256" key="3">
    <source>
        <dbReference type="ARBA" id="ARBA00022475"/>
    </source>
</evidence>
<comment type="caution">
    <text evidence="10">The sequence shown here is derived from an EMBL/GenBank/DDBJ whole genome shotgun (WGS) entry which is preliminary data.</text>
</comment>
<dbReference type="EMBL" id="MHOJ01000006">
    <property type="protein sequence ID" value="OGZ62911.1"/>
    <property type="molecule type" value="Genomic_DNA"/>
</dbReference>
<keyword evidence="4 7" id="KW-0812">Transmembrane</keyword>
<dbReference type="Proteomes" id="UP000178509">
    <property type="component" value="Unassembled WGS sequence"/>
</dbReference>
<dbReference type="AlphaFoldDB" id="A0A1G2HL08"/>
<dbReference type="PANTHER" id="PTHR30487">
    <property type="entry name" value="TYPE 4 PREPILIN-LIKE PROTEINS LEADER PEPTIDE-PROCESSING ENZYME"/>
    <property type="match status" value="1"/>
</dbReference>
<feature type="transmembrane region" description="Helical" evidence="7">
    <location>
        <begin position="223"/>
        <end position="243"/>
    </location>
</feature>
<feature type="transmembrane region" description="Helical" evidence="7">
    <location>
        <begin position="200"/>
        <end position="217"/>
    </location>
</feature>
<sequence length="284" mass="31932">MFYIVAVFGLIIGSFLNVVINRLYTKEDIIKKRSHCPECGAILKWYELIPVVSFIIQRGKCRKCNEKISWQYPFVEIATALIFLQVFNYQLSIINQLSTFNYQFLIGLAFLFVVAGGLIIIFVYDLKHFIIPDIVLAPLVLLTSLAILFDVWTFGNWEPFGNWKLITENSTLLSSLTSALLVGLLASLPFFVLNMVSGGRAMGFGDVKLAFFLGLFLDFQTVGLAIFLAFILGGIVGGGLIIFKKKKLKSRVPFGPFLVLGTYIALFWGHELVDWYLDKLAVLS</sequence>
<evidence type="ECO:0008006" key="12">
    <source>
        <dbReference type="Google" id="ProtNLM"/>
    </source>
</evidence>
<evidence type="ECO:0000313" key="10">
    <source>
        <dbReference type="EMBL" id="OGZ62911.1"/>
    </source>
</evidence>
<reference evidence="10 11" key="1">
    <citation type="journal article" date="2016" name="Nat. Commun.">
        <title>Thousands of microbial genomes shed light on interconnected biogeochemical processes in an aquifer system.</title>
        <authorList>
            <person name="Anantharaman K."/>
            <person name="Brown C.T."/>
            <person name="Hug L.A."/>
            <person name="Sharon I."/>
            <person name="Castelle C.J."/>
            <person name="Probst A.J."/>
            <person name="Thomas B.C."/>
            <person name="Singh A."/>
            <person name="Wilkins M.J."/>
            <person name="Karaoz U."/>
            <person name="Brodie E.L."/>
            <person name="Williams K.H."/>
            <person name="Hubbard S.S."/>
            <person name="Banfield J.F."/>
        </authorList>
    </citation>
    <scope>NUCLEOTIDE SEQUENCE [LARGE SCALE GENOMIC DNA]</scope>
</reference>
<dbReference type="STRING" id="1802164.A3H51_00480"/>
<evidence type="ECO:0000256" key="5">
    <source>
        <dbReference type="ARBA" id="ARBA00022989"/>
    </source>
</evidence>
<evidence type="ECO:0000256" key="7">
    <source>
        <dbReference type="SAM" id="Phobius"/>
    </source>
</evidence>
<dbReference type="InterPro" id="IPR050882">
    <property type="entry name" value="Prepilin_peptidase/N-MTase"/>
</dbReference>
<evidence type="ECO:0000256" key="6">
    <source>
        <dbReference type="ARBA" id="ARBA00023136"/>
    </source>
</evidence>
<dbReference type="Pfam" id="PF06750">
    <property type="entry name" value="A24_N_bact"/>
    <property type="match status" value="1"/>
</dbReference>
<feature type="domain" description="Prepilin type IV endopeptidase peptidase" evidence="8">
    <location>
        <begin position="113"/>
        <end position="237"/>
    </location>
</feature>
<comment type="similarity">
    <text evidence="2">Belongs to the peptidase A24 family.</text>
</comment>
<feature type="transmembrane region" description="Helical" evidence="7">
    <location>
        <begin position="130"/>
        <end position="152"/>
    </location>
</feature>
<keyword evidence="6 7" id="KW-0472">Membrane</keyword>